<proteinExistence type="predicted"/>
<evidence type="ECO:0000313" key="2">
    <source>
        <dbReference type="EMBL" id="KHG17808.1"/>
    </source>
</evidence>
<dbReference type="EMBL" id="JRRC01500147">
    <property type="protein sequence ID" value="KHG08535.1"/>
    <property type="molecule type" value="Genomic_DNA"/>
</dbReference>
<sequence length="19" mass="2233">MVIVIIMQTRVLYCKGSMF</sequence>
<dbReference type="AlphaFoldDB" id="A0A0B0N6V6"/>
<evidence type="ECO:0000313" key="3">
    <source>
        <dbReference type="EMBL" id="KHG27488.1"/>
    </source>
</evidence>
<protein>
    <submittedName>
        <fullName evidence="1">Uncharacterized protein</fullName>
    </submittedName>
</protein>
<reference evidence="4" key="2">
    <citation type="submission" date="2014-09" db="EMBL/GenBank/DDBJ databases">
        <authorList>
            <person name="Mudge J."/>
            <person name="Ramaraj T."/>
            <person name="Lindquist I.E."/>
            <person name="Bharti A.K."/>
            <person name="Sundararajan A."/>
            <person name="Cameron C.T."/>
            <person name="Woodward J.E."/>
            <person name="May G.D."/>
            <person name="Brubaker C."/>
            <person name="Broadhvest J."/>
            <person name="Wilkins T.A."/>
        </authorList>
    </citation>
    <scope>NUCLEOTIDE SEQUENCE</scope>
    <source>
        <strain evidence="4">cv. AKA8401</strain>
    </source>
</reference>
<organism evidence="1 4">
    <name type="scientific">Gossypium arboreum</name>
    <name type="common">Tree cotton</name>
    <name type="synonym">Gossypium nanking</name>
    <dbReference type="NCBI Taxonomy" id="29729"/>
    <lineage>
        <taxon>Eukaryota</taxon>
        <taxon>Viridiplantae</taxon>
        <taxon>Streptophyta</taxon>
        <taxon>Embryophyta</taxon>
        <taxon>Tracheophyta</taxon>
        <taxon>Spermatophyta</taxon>
        <taxon>Magnoliopsida</taxon>
        <taxon>eudicotyledons</taxon>
        <taxon>Gunneridae</taxon>
        <taxon>Pentapetalae</taxon>
        <taxon>rosids</taxon>
        <taxon>malvids</taxon>
        <taxon>Malvales</taxon>
        <taxon>Malvaceae</taxon>
        <taxon>Malvoideae</taxon>
        <taxon>Gossypium</taxon>
    </lineage>
</organism>
<name>A0A0B0N6V6_GOSAR</name>
<keyword evidence="4" id="KW-1185">Reference proteome</keyword>
<evidence type="ECO:0000313" key="4">
    <source>
        <dbReference type="Proteomes" id="UP000032142"/>
    </source>
</evidence>
<dbReference type="Proteomes" id="UP000032142">
    <property type="component" value="Unassembled WGS sequence"/>
</dbReference>
<dbReference type="EMBL" id="KN441260">
    <property type="protein sequence ID" value="KHG27488.1"/>
    <property type="molecule type" value="Genomic_DNA"/>
</dbReference>
<dbReference type="EMBL" id="KN409086">
    <property type="protein sequence ID" value="KHG17808.1"/>
    <property type="molecule type" value="Genomic_DNA"/>
</dbReference>
<evidence type="ECO:0000313" key="1">
    <source>
        <dbReference type="EMBL" id="KHG08535.1"/>
    </source>
</evidence>
<gene>
    <name evidence="2" type="ORF">F383_21607</name>
    <name evidence="3" type="ORF">F383_34004</name>
    <name evidence="1" type="ORF">F383_35778</name>
</gene>
<reference evidence="1" key="1">
    <citation type="submission" date="2014-09" db="EMBL/GenBank/DDBJ databases">
        <title>G. arboreum L. cv. AKA8401 A2 genome assembly version 1.0.</title>
        <authorList>
            <person name="Mudge J."/>
            <person name="Ramaraj T."/>
            <person name="Lindquist I.E."/>
            <person name="Bharti A.K."/>
            <person name="Sundararajan A."/>
            <person name="Cameron C.T."/>
            <person name="Woodward J.E."/>
            <person name="May G.D."/>
            <person name="Brubaker C."/>
            <person name="Broadhvest J."/>
            <person name="Wilkins T.A."/>
        </authorList>
    </citation>
    <scope>NUCLEOTIDE SEQUENCE</scope>
</reference>
<accession>A0A0B0N6V6</accession>